<keyword evidence="1" id="KW-0677">Repeat</keyword>
<dbReference type="PANTHER" id="PTHR24174">
    <property type="entry name" value="ANKYRIN REPEAT AND STERILE ALPHA MOTIF DOMAIN-CONTAINING PROTEIN 1"/>
    <property type="match status" value="1"/>
</dbReference>
<dbReference type="InterPro" id="IPR033635">
    <property type="entry name" value="ANKS1/Caskin"/>
</dbReference>
<protein>
    <submittedName>
        <fullName evidence="5">Uncharacterized protein</fullName>
    </submittedName>
</protein>
<dbReference type="Gene3D" id="1.25.40.20">
    <property type="entry name" value="Ankyrin repeat-containing domain"/>
    <property type="match status" value="1"/>
</dbReference>
<dbReference type="AlphaFoldDB" id="A0A7S4PW78"/>
<dbReference type="PROSITE" id="PS50297">
    <property type="entry name" value="ANK_REP_REGION"/>
    <property type="match status" value="1"/>
</dbReference>
<accession>A0A7S4PW78</accession>
<dbReference type="SUPFAM" id="SSF48403">
    <property type="entry name" value="Ankyrin repeat"/>
    <property type="match status" value="1"/>
</dbReference>
<name>A0A7S4PW78_9DINO</name>
<evidence type="ECO:0000256" key="2">
    <source>
        <dbReference type="ARBA" id="ARBA00023043"/>
    </source>
</evidence>
<dbReference type="InterPro" id="IPR036770">
    <property type="entry name" value="Ankyrin_rpt-contain_sf"/>
</dbReference>
<dbReference type="PROSITE" id="PS50088">
    <property type="entry name" value="ANK_REPEAT"/>
    <property type="match status" value="3"/>
</dbReference>
<reference evidence="5" key="1">
    <citation type="submission" date="2021-01" db="EMBL/GenBank/DDBJ databases">
        <authorList>
            <person name="Corre E."/>
            <person name="Pelletier E."/>
            <person name="Niang G."/>
            <person name="Scheremetjew M."/>
            <person name="Finn R."/>
            <person name="Kale V."/>
            <person name="Holt S."/>
            <person name="Cochrane G."/>
            <person name="Meng A."/>
            <person name="Brown T."/>
            <person name="Cohen L."/>
        </authorList>
    </citation>
    <scope>NUCLEOTIDE SEQUENCE</scope>
    <source>
        <strain evidence="5">CCMP3105</strain>
    </source>
</reference>
<evidence type="ECO:0000256" key="4">
    <source>
        <dbReference type="SAM" id="MobiDB-lite"/>
    </source>
</evidence>
<sequence>MVPRVWRYLEAPADIPCCAACAAWHRAAHAEAAQSSRVEPSEAARDAELPRPLLRLPHMGFSNWAAAEAALGWMHGHVSPATLETLRLPPFPPQGVGFAGVPREKDYEDCEGSALTAALRGWAGIGAVEWVAWLLAAELTKITPEVPEGTHQVQSDQPPCGWLCRRAPGAASTQHGQATPPPFVALRVASASGHAAVIRELLRARADVHTTDENECTALHWAADKGRAEACRVLLEGRCEVNHQDDDQWTPLCLAADDGHVEVCRVLLEARAWVNLPDEDLKSPLWWAAWKRHSSLIALLLEHGADPAQGDQDGVTPQGLLSAGVGGMARSSGGGLPQGENTGQGSGS</sequence>
<organism evidence="5">
    <name type="scientific">Alexandrium monilatum</name>
    <dbReference type="NCBI Taxonomy" id="311494"/>
    <lineage>
        <taxon>Eukaryota</taxon>
        <taxon>Sar</taxon>
        <taxon>Alveolata</taxon>
        <taxon>Dinophyceae</taxon>
        <taxon>Gonyaulacales</taxon>
        <taxon>Pyrocystaceae</taxon>
        <taxon>Alexandrium</taxon>
    </lineage>
</organism>
<keyword evidence="2 3" id="KW-0040">ANK repeat</keyword>
<evidence type="ECO:0000313" key="5">
    <source>
        <dbReference type="EMBL" id="CAE4564704.1"/>
    </source>
</evidence>
<dbReference type="InterPro" id="IPR002110">
    <property type="entry name" value="Ankyrin_rpt"/>
</dbReference>
<feature type="region of interest" description="Disordered" evidence="4">
    <location>
        <begin position="308"/>
        <end position="348"/>
    </location>
</feature>
<evidence type="ECO:0000256" key="3">
    <source>
        <dbReference type="PROSITE-ProRule" id="PRU00023"/>
    </source>
</evidence>
<proteinExistence type="predicted"/>
<dbReference type="SMART" id="SM00248">
    <property type="entry name" value="ANK"/>
    <property type="match status" value="4"/>
</dbReference>
<dbReference type="Pfam" id="PF00023">
    <property type="entry name" value="Ank"/>
    <property type="match status" value="1"/>
</dbReference>
<feature type="compositionally biased region" description="Gly residues" evidence="4">
    <location>
        <begin position="324"/>
        <end position="348"/>
    </location>
</feature>
<evidence type="ECO:0000256" key="1">
    <source>
        <dbReference type="ARBA" id="ARBA00022737"/>
    </source>
</evidence>
<dbReference type="Pfam" id="PF12796">
    <property type="entry name" value="Ank_2"/>
    <property type="match status" value="1"/>
</dbReference>
<feature type="repeat" description="ANK" evidence="3">
    <location>
        <begin position="280"/>
        <end position="312"/>
    </location>
</feature>
<dbReference type="PANTHER" id="PTHR24174:SF16">
    <property type="entry name" value="CASKIN-2"/>
    <property type="match status" value="1"/>
</dbReference>
<feature type="repeat" description="ANK" evidence="3">
    <location>
        <begin position="247"/>
        <end position="279"/>
    </location>
</feature>
<feature type="repeat" description="ANK" evidence="3">
    <location>
        <begin position="214"/>
        <end position="246"/>
    </location>
</feature>
<dbReference type="EMBL" id="HBNR01006583">
    <property type="protein sequence ID" value="CAE4564704.1"/>
    <property type="molecule type" value="Transcribed_RNA"/>
</dbReference>
<gene>
    <name evidence="5" type="ORF">AMON00008_LOCUS4323</name>
</gene>